<proteinExistence type="predicted"/>
<organism evidence="1 2">
    <name type="scientific">Mythimna loreyi</name>
    <dbReference type="NCBI Taxonomy" id="667449"/>
    <lineage>
        <taxon>Eukaryota</taxon>
        <taxon>Metazoa</taxon>
        <taxon>Ecdysozoa</taxon>
        <taxon>Arthropoda</taxon>
        <taxon>Hexapoda</taxon>
        <taxon>Insecta</taxon>
        <taxon>Pterygota</taxon>
        <taxon>Neoptera</taxon>
        <taxon>Endopterygota</taxon>
        <taxon>Lepidoptera</taxon>
        <taxon>Glossata</taxon>
        <taxon>Ditrysia</taxon>
        <taxon>Noctuoidea</taxon>
        <taxon>Noctuidae</taxon>
        <taxon>Noctuinae</taxon>
        <taxon>Hadenini</taxon>
        <taxon>Mythimna</taxon>
    </lineage>
</organism>
<keyword evidence="2" id="KW-1185">Reference proteome</keyword>
<gene>
    <name evidence="1" type="ORF">PYW08_011226</name>
</gene>
<dbReference type="Proteomes" id="UP001231649">
    <property type="component" value="Chromosome 29"/>
</dbReference>
<dbReference type="EMBL" id="CM056805">
    <property type="protein sequence ID" value="KAJ8707092.1"/>
    <property type="molecule type" value="Genomic_DNA"/>
</dbReference>
<sequence>MCKSVIENGLHGVARKIKKKNFKTRRRPRESDFYVMFLRTFLFSFAFLSCFHSILCNENDVLTLQVDDKDIDLPSDRRRPANEQEKDILMLGALGRRKGSGYHTGYGSSQEDDSIMDLLGKMIPQTCRYRGARYPCGLSISCVLGGGKPLDLCSGGMIWACCVDRETTERPTEVAPVVHNASDLIELIGSFPHENYDYQTNTNQFEDPIIIYTDAKPSYHQKPETELDETSNNRPSWNQNHFYHVKPSYHEGSTQKPDDFYKPDYHEGNNVQGDDDYVPVHTNIKPSRPSFPGCGEHYTRSNRIVGGHSTGFGSHPWQAALIKSGFLSKKLACGGALISDRWVITAAHCVATTPNNQLRVRLGEWDVRDSGERYSHEEYAVQRKEVHPSYEPADFRNDVALVQLDRGVVFKQHILPVCLPQKQMKLAGKMATVAGWGRTRHGQSSVPSVLQEVDVEVIPNERCQRWFRAAGRRETIHDVFLCAGYKEGGRDSCQGDSGGPLTMKLEGRSTLIGLVSWGIGCGREHLPGVYTNIQKFVPWIDKLVNP</sequence>
<evidence type="ECO:0000313" key="1">
    <source>
        <dbReference type="EMBL" id="KAJ8707092.1"/>
    </source>
</evidence>
<evidence type="ECO:0000313" key="2">
    <source>
        <dbReference type="Proteomes" id="UP001231649"/>
    </source>
</evidence>
<comment type="caution">
    <text evidence="1">The sequence shown here is derived from an EMBL/GenBank/DDBJ whole genome shotgun (WGS) entry which is preliminary data.</text>
</comment>
<reference evidence="1" key="1">
    <citation type="submission" date="2023-03" db="EMBL/GenBank/DDBJ databases">
        <title>Chromosome-level genomes of two armyworms, Mythimna separata and Mythimna loreyi, provide insights into the biosynthesis and reception of sex pheromones.</title>
        <authorList>
            <person name="Zhao H."/>
        </authorList>
    </citation>
    <scope>NUCLEOTIDE SEQUENCE</scope>
    <source>
        <strain evidence="1">BeijingLab</strain>
    </source>
</reference>
<accession>A0ACC2Q2S5</accession>
<protein>
    <submittedName>
        <fullName evidence="1">Uncharacterized protein</fullName>
    </submittedName>
</protein>
<name>A0ACC2Q2S5_9NEOP</name>